<evidence type="ECO:0000256" key="2">
    <source>
        <dbReference type="SAM" id="MobiDB-lite"/>
    </source>
</evidence>
<feature type="signal peptide" evidence="3">
    <location>
        <begin position="1"/>
        <end position="17"/>
    </location>
</feature>
<dbReference type="GeneID" id="73343812"/>
<organism evidence="5 6">
    <name type="scientific">Colletotrichum lupini</name>
    <dbReference type="NCBI Taxonomy" id="145971"/>
    <lineage>
        <taxon>Eukaryota</taxon>
        <taxon>Fungi</taxon>
        <taxon>Dikarya</taxon>
        <taxon>Ascomycota</taxon>
        <taxon>Pezizomycotina</taxon>
        <taxon>Sordariomycetes</taxon>
        <taxon>Hypocreomycetidae</taxon>
        <taxon>Glomerellales</taxon>
        <taxon>Glomerellaceae</taxon>
        <taxon>Colletotrichum</taxon>
        <taxon>Colletotrichum acutatum species complex</taxon>
    </lineage>
</organism>
<gene>
    <name evidence="5" type="ORF">CLUP02_09824</name>
</gene>
<dbReference type="InterPro" id="IPR052479">
    <property type="entry name" value="GPI-anchor_Adhesion_Reg"/>
</dbReference>
<feature type="domain" description="Yeast cell wall synthesis Kre9/Knh1-like N-terminal" evidence="4">
    <location>
        <begin position="22"/>
        <end position="113"/>
    </location>
</feature>
<dbReference type="PANTHER" id="PTHR35185">
    <property type="entry name" value="SERINE/THREONINE-RICH PROTEIN ADG2-RELATED"/>
    <property type="match status" value="1"/>
</dbReference>
<evidence type="ECO:0000259" key="4">
    <source>
        <dbReference type="Pfam" id="PF10342"/>
    </source>
</evidence>
<feature type="compositionally biased region" description="Polar residues" evidence="2">
    <location>
        <begin position="250"/>
        <end position="271"/>
    </location>
</feature>
<evidence type="ECO:0000313" key="5">
    <source>
        <dbReference type="EMBL" id="UQC84328.1"/>
    </source>
</evidence>
<evidence type="ECO:0000313" key="6">
    <source>
        <dbReference type="Proteomes" id="UP000830671"/>
    </source>
</evidence>
<feature type="chain" id="PRO_5040222203" evidence="3">
    <location>
        <begin position="18"/>
        <end position="312"/>
    </location>
</feature>
<dbReference type="PANTHER" id="PTHR35185:SF2">
    <property type="entry name" value="EXTRACELLULAR PROLINE-SERINE RICH PROTEIN (AFU_ORTHOLOGUE AFUA_8G07090)"/>
    <property type="match status" value="1"/>
</dbReference>
<feature type="region of interest" description="Disordered" evidence="2">
    <location>
        <begin position="248"/>
        <end position="273"/>
    </location>
</feature>
<dbReference type="Pfam" id="PF10342">
    <property type="entry name" value="Kre9_KNH"/>
    <property type="match status" value="1"/>
</dbReference>
<evidence type="ECO:0000256" key="1">
    <source>
        <dbReference type="ARBA" id="ARBA00022729"/>
    </source>
</evidence>
<dbReference type="EMBL" id="CP019477">
    <property type="protein sequence ID" value="UQC84328.1"/>
    <property type="molecule type" value="Genomic_DNA"/>
</dbReference>
<keyword evidence="6" id="KW-1185">Reference proteome</keyword>
<name>A0A9Q8SVQ0_9PEZI</name>
<keyword evidence="1 3" id="KW-0732">Signal</keyword>
<dbReference type="InterPro" id="IPR018466">
    <property type="entry name" value="Kre9/Knh1-like_N"/>
</dbReference>
<dbReference type="AlphaFoldDB" id="A0A9Q8SVQ0"/>
<accession>A0A9Q8SVQ0</accession>
<reference evidence="5" key="1">
    <citation type="journal article" date="2021" name="Mol. Plant Microbe Interact.">
        <title>Complete Genome Sequence of the Plant-Pathogenic Fungus Colletotrichum lupini.</title>
        <authorList>
            <person name="Baroncelli R."/>
            <person name="Pensec F."/>
            <person name="Da Lio D."/>
            <person name="Boufleur T."/>
            <person name="Vicente I."/>
            <person name="Sarrocco S."/>
            <person name="Picot A."/>
            <person name="Baraldi E."/>
            <person name="Sukno S."/>
            <person name="Thon M."/>
            <person name="Le Floch G."/>
        </authorList>
    </citation>
    <scope>NUCLEOTIDE SEQUENCE</scope>
    <source>
        <strain evidence="5">IMI 504893</strain>
    </source>
</reference>
<dbReference type="Proteomes" id="UP000830671">
    <property type="component" value="Chromosome 5"/>
</dbReference>
<dbReference type="KEGG" id="clup:CLUP02_09824"/>
<sequence length="312" mass="32943">MRYFSVALALAAPLVSAIEFTSPSANSTVAKGKSYELSWNTVDTDPSTFSVFLVNFVNWPPSYVLLAQDLETAAGSASIDVPCSTLNSDGYQFNAINGTNVYVIYAQTPKFSVTGSDCTDPTTLPPASPSACAPPSTVTVTVSKTLSKNSTATATGGFSAAQSSFITTTAAVPATTPDAPVFHGTCPDTIGWASDYHHPVTLTKPPHHPEATGAPYPTGSFSAKHNEEVTTIYRTTYLPLELAPTGACKSETTSDPGDANNSPRCRSSVTPSRAEMVETVPLAAPSDVTQNRSHLMRASHAVPAWLSVWRRF</sequence>
<evidence type="ECO:0000256" key="3">
    <source>
        <dbReference type="SAM" id="SignalP"/>
    </source>
</evidence>
<proteinExistence type="predicted"/>
<protein>
    <submittedName>
        <fullName evidence="5">Extracellular proline-serine rich protein</fullName>
    </submittedName>
</protein>
<dbReference type="RefSeq" id="XP_049145946.1">
    <property type="nucleotide sequence ID" value="XM_049288802.1"/>
</dbReference>